<organism evidence="2 3">
    <name type="scientific">Streptomonospora wellingtoniae</name>
    <dbReference type="NCBI Taxonomy" id="3075544"/>
    <lineage>
        <taxon>Bacteria</taxon>
        <taxon>Bacillati</taxon>
        <taxon>Actinomycetota</taxon>
        <taxon>Actinomycetes</taxon>
        <taxon>Streptosporangiales</taxon>
        <taxon>Nocardiopsidaceae</taxon>
        <taxon>Streptomonospora</taxon>
    </lineage>
</organism>
<name>A0ABU2KUC9_9ACTN</name>
<dbReference type="InterPro" id="IPR056964">
    <property type="entry name" value="Phage_holin"/>
</dbReference>
<dbReference type="EMBL" id="JAVREK010000011">
    <property type="protein sequence ID" value="MDT0302889.1"/>
    <property type="molecule type" value="Genomic_DNA"/>
</dbReference>
<accession>A0ABU2KUC9</accession>
<keyword evidence="1" id="KW-0472">Membrane</keyword>
<dbReference type="Proteomes" id="UP001183226">
    <property type="component" value="Unassembled WGS sequence"/>
</dbReference>
<gene>
    <name evidence="2" type="ORF">RM446_12270</name>
</gene>
<feature type="transmembrane region" description="Helical" evidence="1">
    <location>
        <begin position="36"/>
        <end position="62"/>
    </location>
</feature>
<keyword evidence="1" id="KW-1133">Transmembrane helix</keyword>
<evidence type="ECO:0008006" key="4">
    <source>
        <dbReference type="Google" id="ProtNLM"/>
    </source>
</evidence>
<comment type="caution">
    <text evidence="2">The sequence shown here is derived from an EMBL/GenBank/DDBJ whole genome shotgun (WGS) entry which is preliminary data.</text>
</comment>
<keyword evidence="3" id="KW-1185">Reference proteome</keyword>
<reference evidence="3" key="1">
    <citation type="submission" date="2023-07" db="EMBL/GenBank/DDBJ databases">
        <title>30 novel species of actinomycetes from the DSMZ collection.</title>
        <authorList>
            <person name="Nouioui I."/>
        </authorList>
    </citation>
    <scope>NUCLEOTIDE SEQUENCE [LARGE SCALE GENOMIC DNA]</scope>
    <source>
        <strain evidence="3">DSM 45055</strain>
    </source>
</reference>
<feature type="transmembrane region" description="Helical" evidence="1">
    <location>
        <begin position="68"/>
        <end position="85"/>
    </location>
</feature>
<evidence type="ECO:0000313" key="2">
    <source>
        <dbReference type="EMBL" id="MDT0302889.1"/>
    </source>
</evidence>
<proteinExistence type="predicted"/>
<feature type="transmembrane region" description="Helical" evidence="1">
    <location>
        <begin position="6"/>
        <end position="24"/>
    </location>
</feature>
<evidence type="ECO:0000313" key="3">
    <source>
        <dbReference type="Proteomes" id="UP001183226"/>
    </source>
</evidence>
<sequence>MGEVANVLAGLTALLLWVFAADYCRVRPWRNPGGRLVLVVTLTLAVVMSFISARLCFGAFAFHEVVRIVVYGAAMAAVVCVWVAFRRAQSRARARARERGRHRP</sequence>
<protein>
    <recommendedName>
        <fullName evidence="4">Holin</fullName>
    </recommendedName>
</protein>
<dbReference type="RefSeq" id="WP_311545372.1">
    <property type="nucleotide sequence ID" value="NZ_JAVREK010000011.1"/>
</dbReference>
<keyword evidence="1" id="KW-0812">Transmembrane</keyword>
<dbReference type="Pfam" id="PF23778">
    <property type="entry name" value="Phage_holin_2"/>
    <property type="match status" value="1"/>
</dbReference>
<evidence type="ECO:0000256" key="1">
    <source>
        <dbReference type="SAM" id="Phobius"/>
    </source>
</evidence>